<sequence length="197" mass="20615">MLFEAVPPEVRAEHLTRTDTVIGTPQFMPPEQLEGRSVDTSADMWALGATLYATVKGRPPFDGPSLTALIVAVLTRPLPPAVHAGPLAELLSALLSKAPGERPDAVATAERLARLRTTSGANPGPPVPTVVDRVAPGPTVPDRPLHALPTVTAPARVRRRDGAGHGRLQPSAVGPRDPYRTADGDGQGRGRDGGPRP</sequence>
<dbReference type="EMBL" id="JBEZAE010000040">
    <property type="protein sequence ID" value="MEU7075506.1"/>
    <property type="molecule type" value="Genomic_DNA"/>
</dbReference>
<evidence type="ECO:0000256" key="5">
    <source>
        <dbReference type="ARBA" id="ARBA00022840"/>
    </source>
</evidence>
<evidence type="ECO:0000256" key="1">
    <source>
        <dbReference type="ARBA" id="ARBA00012513"/>
    </source>
</evidence>
<keyword evidence="3" id="KW-0547">Nucleotide-binding</keyword>
<dbReference type="EC" id="2.7.11.1" evidence="1"/>
<gene>
    <name evidence="8" type="ORF">AB0A88_36110</name>
</gene>
<keyword evidence="4" id="KW-0418">Kinase</keyword>
<keyword evidence="5" id="KW-0067">ATP-binding</keyword>
<comment type="caution">
    <text evidence="8">The sequence shown here is derived from an EMBL/GenBank/DDBJ whole genome shotgun (WGS) entry which is preliminary data.</text>
</comment>
<accession>A0ABV3CL43</accession>
<proteinExistence type="predicted"/>
<evidence type="ECO:0000256" key="4">
    <source>
        <dbReference type="ARBA" id="ARBA00022777"/>
    </source>
</evidence>
<dbReference type="InterPro" id="IPR050660">
    <property type="entry name" value="NEK_Ser/Thr_kinase"/>
</dbReference>
<organism evidence="8 9">
    <name type="scientific">Streptomyces narbonensis</name>
    <dbReference type="NCBI Taxonomy" id="67333"/>
    <lineage>
        <taxon>Bacteria</taxon>
        <taxon>Bacillati</taxon>
        <taxon>Actinomycetota</taxon>
        <taxon>Actinomycetes</taxon>
        <taxon>Kitasatosporales</taxon>
        <taxon>Streptomycetaceae</taxon>
        <taxon>Streptomyces</taxon>
    </lineage>
</organism>
<evidence type="ECO:0000256" key="2">
    <source>
        <dbReference type="ARBA" id="ARBA00022679"/>
    </source>
</evidence>
<dbReference type="InterPro" id="IPR011009">
    <property type="entry name" value="Kinase-like_dom_sf"/>
</dbReference>
<keyword evidence="9" id="KW-1185">Reference proteome</keyword>
<name>A0ABV3CL43_9ACTN</name>
<evidence type="ECO:0000313" key="8">
    <source>
        <dbReference type="EMBL" id="MEU7075506.1"/>
    </source>
</evidence>
<keyword evidence="2" id="KW-0808">Transferase</keyword>
<dbReference type="Pfam" id="PF00069">
    <property type="entry name" value="Pkinase"/>
    <property type="match status" value="1"/>
</dbReference>
<feature type="domain" description="Protein kinase" evidence="7">
    <location>
        <begin position="1"/>
        <end position="115"/>
    </location>
</feature>
<evidence type="ECO:0000259" key="7">
    <source>
        <dbReference type="PROSITE" id="PS50011"/>
    </source>
</evidence>
<evidence type="ECO:0000256" key="6">
    <source>
        <dbReference type="SAM" id="MobiDB-lite"/>
    </source>
</evidence>
<dbReference type="InterPro" id="IPR000719">
    <property type="entry name" value="Prot_kinase_dom"/>
</dbReference>
<dbReference type="RefSeq" id="WP_358478041.1">
    <property type="nucleotide sequence ID" value="NZ_JBEZAE010000040.1"/>
</dbReference>
<dbReference type="PROSITE" id="PS50011">
    <property type="entry name" value="PROTEIN_KINASE_DOM"/>
    <property type="match status" value="1"/>
</dbReference>
<feature type="region of interest" description="Disordered" evidence="6">
    <location>
        <begin position="116"/>
        <end position="197"/>
    </location>
</feature>
<dbReference type="Gene3D" id="1.10.510.10">
    <property type="entry name" value="Transferase(Phosphotransferase) domain 1"/>
    <property type="match status" value="1"/>
</dbReference>
<dbReference type="Proteomes" id="UP001551329">
    <property type="component" value="Unassembled WGS sequence"/>
</dbReference>
<dbReference type="PANTHER" id="PTHR43671:SF13">
    <property type="entry name" value="SERINE_THREONINE-PROTEIN KINASE NEK2"/>
    <property type="match status" value="1"/>
</dbReference>
<feature type="compositionally biased region" description="Basic and acidic residues" evidence="6">
    <location>
        <begin position="177"/>
        <end position="197"/>
    </location>
</feature>
<reference evidence="8 9" key="1">
    <citation type="submission" date="2024-06" db="EMBL/GenBank/DDBJ databases">
        <title>The Natural Products Discovery Center: Release of the First 8490 Sequenced Strains for Exploring Actinobacteria Biosynthetic Diversity.</title>
        <authorList>
            <person name="Kalkreuter E."/>
            <person name="Kautsar S.A."/>
            <person name="Yang D."/>
            <person name="Bader C.D."/>
            <person name="Teijaro C.N."/>
            <person name="Fluegel L."/>
            <person name="Davis C.M."/>
            <person name="Simpson J.R."/>
            <person name="Lauterbach L."/>
            <person name="Steele A.D."/>
            <person name="Gui C."/>
            <person name="Meng S."/>
            <person name="Li G."/>
            <person name="Viehrig K."/>
            <person name="Ye F."/>
            <person name="Su P."/>
            <person name="Kiefer A.F."/>
            <person name="Nichols A."/>
            <person name="Cepeda A.J."/>
            <person name="Yan W."/>
            <person name="Fan B."/>
            <person name="Jiang Y."/>
            <person name="Adhikari A."/>
            <person name="Zheng C.-J."/>
            <person name="Schuster L."/>
            <person name="Cowan T.M."/>
            <person name="Smanski M.J."/>
            <person name="Chevrette M.G."/>
            <person name="De Carvalho L.P.S."/>
            <person name="Shen B."/>
        </authorList>
    </citation>
    <scope>NUCLEOTIDE SEQUENCE [LARGE SCALE GENOMIC DNA]</scope>
    <source>
        <strain evidence="8 9">NPDC045974</strain>
    </source>
</reference>
<evidence type="ECO:0000313" key="9">
    <source>
        <dbReference type="Proteomes" id="UP001551329"/>
    </source>
</evidence>
<evidence type="ECO:0000256" key="3">
    <source>
        <dbReference type="ARBA" id="ARBA00022741"/>
    </source>
</evidence>
<dbReference type="SUPFAM" id="SSF56112">
    <property type="entry name" value="Protein kinase-like (PK-like)"/>
    <property type="match status" value="1"/>
</dbReference>
<protein>
    <recommendedName>
        <fullName evidence="1">non-specific serine/threonine protein kinase</fullName>
        <ecNumber evidence="1">2.7.11.1</ecNumber>
    </recommendedName>
</protein>
<dbReference type="PANTHER" id="PTHR43671">
    <property type="entry name" value="SERINE/THREONINE-PROTEIN KINASE NEK"/>
    <property type="match status" value="1"/>
</dbReference>